<evidence type="ECO:0000256" key="1">
    <source>
        <dbReference type="SAM" id="MobiDB-lite"/>
    </source>
</evidence>
<dbReference type="EMBL" id="FMZK01000016">
    <property type="protein sequence ID" value="SDE06911.1"/>
    <property type="molecule type" value="Genomic_DNA"/>
</dbReference>
<dbReference type="AlphaFoldDB" id="A0A1G6ZWR0"/>
<protein>
    <submittedName>
        <fullName evidence="2">Uncharacterized protein</fullName>
    </submittedName>
</protein>
<feature type="region of interest" description="Disordered" evidence="1">
    <location>
        <begin position="193"/>
        <end position="220"/>
    </location>
</feature>
<evidence type="ECO:0000313" key="2">
    <source>
        <dbReference type="EMBL" id="SDE06911.1"/>
    </source>
</evidence>
<proteinExistence type="predicted"/>
<gene>
    <name evidence="2" type="ORF">SAMN05216505_11665</name>
</gene>
<accession>A0A1G6ZWR0</accession>
<reference evidence="3" key="1">
    <citation type="submission" date="2016-10" db="EMBL/GenBank/DDBJ databases">
        <authorList>
            <person name="Varghese N."/>
            <person name="Submissions S."/>
        </authorList>
    </citation>
    <scope>NUCLEOTIDE SEQUENCE [LARGE SCALE GENOMIC DNA]</scope>
    <source>
        <strain evidence="3">CGMCC 4.3504</strain>
    </source>
</reference>
<organism evidence="2 3">
    <name type="scientific">Streptomyces prasinopilosus</name>
    <dbReference type="NCBI Taxonomy" id="67344"/>
    <lineage>
        <taxon>Bacteria</taxon>
        <taxon>Bacillati</taxon>
        <taxon>Actinomycetota</taxon>
        <taxon>Actinomycetes</taxon>
        <taxon>Kitasatosporales</taxon>
        <taxon>Streptomycetaceae</taxon>
        <taxon>Streptomyces</taxon>
    </lineage>
</organism>
<dbReference type="Proteomes" id="UP000182100">
    <property type="component" value="Unassembled WGS sequence"/>
</dbReference>
<evidence type="ECO:0000313" key="3">
    <source>
        <dbReference type="Proteomes" id="UP000182100"/>
    </source>
</evidence>
<dbReference type="STRING" id="67344.SAMN05216505_11665"/>
<name>A0A1G6ZWR0_9ACTN</name>
<keyword evidence="3" id="KW-1185">Reference proteome</keyword>
<sequence length="220" mass="23554">MLAPLAARDRGDLDLLIRLAEGDPTAHADRLTHPYAPTELERVLTVLRHLLTARRTVLAVNEAYIASAARSDDARTEPPFRLQGSYRNMNKIAQRIQPVMNDAELSAVVDDHYAAEAQTLTTGAEANLLKLAELRGTLTAEQAGRWAEVKAAHVRTRALGGPDGDALTRAVAALALLGDRIAAVESAITRAADPRRLVAGPAASRTSPPAPRPSPEEGDR</sequence>